<dbReference type="InterPro" id="IPR002110">
    <property type="entry name" value="Ankyrin_rpt"/>
</dbReference>
<feature type="repeat" description="ANK" evidence="1">
    <location>
        <begin position="112"/>
        <end position="140"/>
    </location>
</feature>
<dbReference type="PROSITE" id="PS50297">
    <property type="entry name" value="ANK_REP_REGION"/>
    <property type="match status" value="4"/>
</dbReference>
<evidence type="ECO:0000256" key="2">
    <source>
        <dbReference type="PROSITE-ProRule" id="PRU00339"/>
    </source>
</evidence>
<evidence type="ECO:0000313" key="3">
    <source>
        <dbReference type="EMBL" id="KAF8751990.1"/>
    </source>
</evidence>
<accession>A0A835KM90</accession>
<feature type="repeat" description="ANK" evidence="1">
    <location>
        <begin position="80"/>
        <end position="106"/>
    </location>
</feature>
<dbReference type="PROSITE" id="PS50005">
    <property type="entry name" value="TPR"/>
    <property type="match status" value="2"/>
</dbReference>
<proteinExistence type="predicted"/>
<dbReference type="Pfam" id="PF12796">
    <property type="entry name" value="Ank_2"/>
    <property type="match status" value="2"/>
</dbReference>
<keyword evidence="1" id="KW-0040">ANK repeat</keyword>
<dbReference type="InterPro" id="IPR051616">
    <property type="entry name" value="Cul2-RING_E3_ligase_SR"/>
</dbReference>
<organism evidence="3 4">
    <name type="scientific">Digitaria exilis</name>
    <dbReference type="NCBI Taxonomy" id="1010633"/>
    <lineage>
        <taxon>Eukaryota</taxon>
        <taxon>Viridiplantae</taxon>
        <taxon>Streptophyta</taxon>
        <taxon>Embryophyta</taxon>
        <taxon>Tracheophyta</taxon>
        <taxon>Spermatophyta</taxon>
        <taxon>Magnoliopsida</taxon>
        <taxon>Liliopsida</taxon>
        <taxon>Poales</taxon>
        <taxon>Poaceae</taxon>
        <taxon>PACMAD clade</taxon>
        <taxon>Panicoideae</taxon>
        <taxon>Panicodae</taxon>
        <taxon>Paniceae</taxon>
        <taxon>Anthephorinae</taxon>
        <taxon>Digitaria</taxon>
    </lineage>
</organism>
<keyword evidence="4" id="KW-1185">Reference proteome</keyword>
<dbReference type="InterPro" id="IPR019734">
    <property type="entry name" value="TPR_rpt"/>
</dbReference>
<dbReference type="PANTHER" id="PTHR46224">
    <property type="entry name" value="ANKYRIN REPEAT FAMILY PROTEIN"/>
    <property type="match status" value="1"/>
</dbReference>
<gene>
    <name evidence="3" type="ORF">HU200_011983</name>
</gene>
<dbReference type="Gene3D" id="1.25.40.10">
    <property type="entry name" value="Tetratricopeptide repeat domain"/>
    <property type="match status" value="1"/>
</dbReference>
<keyword evidence="2" id="KW-0802">TPR repeat</keyword>
<dbReference type="SUPFAM" id="SSF48452">
    <property type="entry name" value="TPR-like"/>
    <property type="match status" value="1"/>
</dbReference>
<dbReference type="PROSITE" id="PS50088">
    <property type="entry name" value="ANK_REPEAT"/>
    <property type="match status" value="4"/>
</dbReference>
<dbReference type="OrthoDB" id="20872at2759"/>
<feature type="repeat" description="ANK" evidence="1">
    <location>
        <begin position="48"/>
        <end position="76"/>
    </location>
</feature>
<dbReference type="EMBL" id="JACEFO010000946">
    <property type="protein sequence ID" value="KAF8751990.1"/>
    <property type="molecule type" value="Genomic_DNA"/>
</dbReference>
<sequence length="323" mass="35215">MVEGLRVGVDAVDDNDRTPLFCAIEGENVAVVKYLLDHGADQDKADHRGLTPLHSAAESGDCEMVELLLAKGAYVDPIAVGGTPLHVAATEGHDGTMKILLEHNADETDMILGVTPLFAAITVGSVKCVKLLVKAGAEINEDCISSALFQSINGLDVTSECLNCLLEARAAGANHKIPNEAEHAHKGKITQLKSQGSEAVKRKDYLSASGFYTKAIDLDPDDASLLSNRSLCWPHMGDGHKALLDARECRRMQPNWPKACYRQGAALMLLKDYKSACEAFFDGFKLDPENTDIEDALRYPFFFQLWHALSVYSIVLCCNFPYT</sequence>
<dbReference type="AlphaFoldDB" id="A0A835KM90"/>
<feature type="repeat" description="TPR" evidence="2">
    <location>
        <begin position="257"/>
        <end position="290"/>
    </location>
</feature>
<reference evidence="3" key="1">
    <citation type="submission" date="2020-07" db="EMBL/GenBank/DDBJ databases">
        <title>Genome sequence and genetic diversity analysis of an under-domesticated orphan crop, white fonio (Digitaria exilis).</title>
        <authorList>
            <person name="Bennetzen J.L."/>
            <person name="Chen S."/>
            <person name="Ma X."/>
            <person name="Wang X."/>
            <person name="Yssel A.E.J."/>
            <person name="Chaluvadi S.R."/>
            <person name="Johnson M."/>
            <person name="Gangashetty P."/>
            <person name="Hamidou F."/>
            <person name="Sanogo M.D."/>
            <person name="Zwaenepoel A."/>
            <person name="Wallace J."/>
            <person name="Van De Peer Y."/>
            <person name="Van Deynze A."/>
        </authorList>
    </citation>
    <scope>NUCLEOTIDE SEQUENCE</scope>
    <source>
        <tissue evidence="3">Leaves</tissue>
    </source>
</reference>
<dbReference type="Proteomes" id="UP000636709">
    <property type="component" value="Unassembled WGS sequence"/>
</dbReference>
<dbReference type="PRINTS" id="PR01415">
    <property type="entry name" value="ANKYRIN"/>
</dbReference>
<feature type="repeat" description="TPR" evidence="2">
    <location>
        <begin position="189"/>
        <end position="222"/>
    </location>
</feature>
<protein>
    <submittedName>
        <fullName evidence="3">Uncharacterized protein</fullName>
    </submittedName>
</protein>
<dbReference type="InterPro" id="IPR036770">
    <property type="entry name" value="Ankyrin_rpt-contain_sf"/>
</dbReference>
<dbReference type="Gene3D" id="1.25.40.20">
    <property type="entry name" value="Ankyrin repeat-containing domain"/>
    <property type="match status" value="1"/>
</dbReference>
<evidence type="ECO:0000313" key="4">
    <source>
        <dbReference type="Proteomes" id="UP000636709"/>
    </source>
</evidence>
<dbReference type="SMART" id="SM00028">
    <property type="entry name" value="TPR"/>
    <property type="match status" value="3"/>
</dbReference>
<evidence type="ECO:0000256" key="1">
    <source>
        <dbReference type="PROSITE-ProRule" id="PRU00023"/>
    </source>
</evidence>
<dbReference type="InterPro" id="IPR011990">
    <property type="entry name" value="TPR-like_helical_dom_sf"/>
</dbReference>
<name>A0A835KM90_9POAL</name>
<feature type="repeat" description="ANK" evidence="1">
    <location>
        <begin position="15"/>
        <end position="47"/>
    </location>
</feature>
<dbReference type="SMART" id="SM00248">
    <property type="entry name" value="ANK"/>
    <property type="match status" value="4"/>
</dbReference>
<dbReference type="PANTHER" id="PTHR46224:SF68">
    <property type="entry name" value="OS08G0325400 PROTEIN"/>
    <property type="match status" value="1"/>
</dbReference>
<comment type="caution">
    <text evidence="3">The sequence shown here is derived from an EMBL/GenBank/DDBJ whole genome shotgun (WGS) entry which is preliminary data.</text>
</comment>
<dbReference type="SUPFAM" id="SSF48403">
    <property type="entry name" value="Ankyrin repeat"/>
    <property type="match status" value="1"/>
</dbReference>